<dbReference type="Proteomes" id="UP001530293">
    <property type="component" value="Unassembled WGS sequence"/>
</dbReference>
<dbReference type="PANTHER" id="PTHR47725">
    <property type="entry name" value="OS03G0364000 PROTEIN"/>
    <property type="match status" value="1"/>
</dbReference>
<evidence type="ECO:0008006" key="3">
    <source>
        <dbReference type="Google" id="ProtNLM"/>
    </source>
</evidence>
<sequence>MSVAGREDYVRVKRRNQTFFIHTSPSDTFAQIKSEIAQAMGGSHVITPQHMRLYIATPTPTAAKDYDDDVLSDKSTHKGPIPDTATLSEHDVKNDAVLYVTFAKAWENGVDLPVSDNDDEWEEIEVVKP</sequence>
<reference evidence="1 2" key="1">
    <citation type="submission" date="2024-10" db="EMBL/GenBank/DDBJ databases">
        <title>Updated reference genomes for cyclostephanoid diatoms.</title>
        <authorList>
            <person name="Roberts W.R."/>
            <person name="Alverson A.J."/>
        </authorList>
    </citation>
    <scope>NUCLEOTIDE SEQUENCE [LARGE SCALE GENOMIC DNA]</scope>
    <source>
        <strain evidence="1 2">AJA232-27</strain>
    </source>
</reference>
<dbReference type="InterPro" id="IPR029071">
    <property type="entry name" value="Ubiquitin-like_domsf"/>
</dbReference>
<comment type="caution">
    <text evidence="1">The sequence shown here is derived from an EMBL/GenBank/DDBJ whole genome shotgun (WGS) entry which is preliminary data.</text>
</comment>
<gene>
    <name evidence="1" type="ORF">ACHAWU_004290</name>
</gene>
<protein>
    <recommendedName>
        <fullName evidence="3">Ubiquitin-like domain-containing protein</fullName>
    </recommendedName>
</protein>
<dbReference type="EMBL" id="JALLBG020000234">
    <property type="protein sequence ID" value="KAL3758325.1"/>
    <property type="molecule type" value="Genomic_DNA"/>
</dbReference>
<evidence type="ECO:0000313" key="2">
    <source>
        <dbReference type="Proteomes" id="UP001530293"/>
    </source>
</evidence>
<proteinExistence type="predicted"/>
<dbReference type="SUPFAM" id="SSF54236">
    <property type="entry name" value="Ubiquitin-like"/>
    <property type="match status" value="1"/>
</dbReference>
<dbReference type="Gene3D" id="3.10.20.90">
    <property type="entry name" value="Phosphatidylinositol 3-kinase Catalytic Subunit, Chain A, domain 1"/>
    <property type="match status" value="1"/>
</dbReference>
<organism evidence="1 2">
    <name type="scientific">Discostella pseudostelligera</name>
    <dbReference type="NCBI Taxonomy" id="259834"/>
    <lineage>
        <taxon>Eukaryota</taxon>
        <taxon>Sar</taxon>
        <taxon>Stramenopiles</taxon>
        <taxon>Ochrophyta</taxon>
        <taxon>Bacillariophyta</taxon>
        <taxon>Coscinodiscophyceae</taxon>
        <taxon>Thalassiosirophycidae</taxon>
        <taxon>Stephanodiscales</taxon>
        <taxon>Stephanodiscaceae</taxon>
        <taxon>Discostella</taxon>
    </lineage>
</organism>
<dbReference type="AlphaFoldDB" id="A0ABD3MCR9"/>
<keyword evidence="2" id="KW-1185">Reference proteome</keyword>
<evidence type="ECO:0000313" key="1">
    <source>
        <dbReference type="EMBL" id="KAL3758325.1"/>
    </source>
</evidence>
<accession>A0ABD3MCR9</accession>
<name>A0ABD3MCR9_9STRA</name>
<dbReference type="PANTHER" id="PTHR47725:SF2">
    <property type="entry name" value="UBIQUITIN-LIKE DOMAIN-CONTAINING PROTEIN"/>
    <property type="match status" value="1"/>
</dbReference>